<evidence type="ECO:0000313" key="8">
    <source>
        <dbReference type="EMBL" id="KAL0959901.1"/>
    </source>
</evidence>
<accession>A0ABR3JWK2</accession>
<evidence type="ECO:0000256" key="3">
    <source>
        <dbReference type="ARBA" id="ARBA00022989"/>
    </source>
</evidence>
<comment type="similarity">
    <text evidence="5">Belongs to the SAT4 family.</text>
</comment>
<dbReference type="Pfam" id="PF20684">
    <property type="entry name" value="Fung_rhodopsin"/>
    <property type="match status" value="1"/>
</dbReference>
<organism evidence="8 9">
    <name type="scientific">Hohenbuehelia grisea</name>
    <dbReference type="NCBI Taxonomy" id="104357"/>
    <lineage>
        <taxon>Eukaryota</taxon>
        <taxon>Fungi</taxon>
        <taxon>Dikarya</taxon>
        <taxon>Basidiomycota</taxon>
        <taxon>Agaricomycotina</taxon>
        <taxon>Agaricomycetes</taxon>
        <taxon>Agaricomycetidae</taxon>
        <taxon>Agaricales</taxon>
        <taxon>Pleurotineae</taxon>
        <taxon>Pleurotaceae</taxon>
        <taxon>Hohenbuehelia</taxon>
    </lineage>
</organism>
<reference evidence="9" key="1">
    <citation type="submission" date="2024-06" db="EMBL/GenBank/DDBJ databases">
        <title>Multi-omics analyses provide insights into the biosynthesis of the anticancer antibiotic pleurotin in Hohenbuehelia grisea.</title>
        <authorList>
            <person name="Weaver J.A."/>
            <person name="Alberti F."/>
        </authorList>
    </citation>
    <scope>NUCLEOTIDE SEQUENCE [LARGE SCALE GENOMIC DNA]</scope>
    <source>
        <strain evidence="9">T-177</strain>
    </source>
</reference>
<evidence type="ECO:0000256" key="1">
    <source>
        <dbReference type="ARBA" id="ARBA00004141"/>
    </source>
</evidence>
<feature type="domain" description="Rhodopsin" evidence="7">
    <location>
        <begin position="7"/>
        <end position="223"/>
    </location>
</feature>
<feature type="transmembrane region" description="Helical" evidence="6">
    <location>
        <begin position="92"/>
        <end position="113"/>
    </location>
</feature>
<protein>
    <recommendedName>
        <fullName evidence="7">Rhodopsin domain-containing protein</fullName>
    </recommendedName>
</protein>
<dbReference type="InterPro" id="IPR049326">
    <property type="entry name" value="Rhodopsin_dom_fungi"/>
</dbReference>
<dbReference type="PANTHER" id="PTHR33048:SF92">
    <property type="entry name" value="INTEGRAL MEMBRANE PROTEIN"/>
    <property type="match status" value="1"/>
</dbReference>
<dbReference type="PANTHER" id="PTHR33048">
    <property type="entry name" value="PTH11-LIKE INTEGRAL MEMBRANE PROTEIN (AFU_ORTHOLOGUE AFUA_5G11245)"/>
    <property type="match status" value="1"/>
</dbReference>
<feature type="transmembrane region" description="Helical" evidence="6">
    <location>
        <begin position="209"/>
        <end position="228"/>
    </location>
</feature>
<dbReference type="Proteomes" id="UP001556367">
    <property type="component" value="Unassembled WGS sequence"/>
</dbReference>
<gene>
    <name evidence="8" type="ORF">HGRIS_011567</name>
</gene>
<feature type="transmembrane region" description="Helical" evidence="6">
    <location>
        <begin position="21"/>
        <end position="43"/>
    </location>
</feature>
<evidence type="ECO:0000259" key="7">
    <source>
        <dbReference type="Pfam" id="PF20684"/>
    </source>
</evidence>
<feature type="transmembrane region" description="Helical" evidence="6">
    <location>
        <begin position="133"/>
        <end position="158"/>
    </location>
</feature>
<keyword evidence="2 6" id="KW-0812">Transmembrane</keyword>
<dbReference type="EMBL" id="JASNQZ010000002">
    <property type="protein sequence ID" value="KAL0959901.1"/>
    <property type="molecule type" value="Genomic_DNA"/>
</dbReference>
<feature type="transmembrane region" description="Helical" evidence="6">
    <location>
        <begin position="63"/>
        <end position="80"/>
    </location>
</feature>
<evidence type="ECO:0000256" key="5">
    <source>
        <dbReference type="ARBA" id="ARBA00038359"/>
    </source>
</evidence>
<keyword evidence="9" id="KW-1185">Reference proteome</keyword>
<name>A0ABR3JWK2_9AGAR</name>
<dbReference type="InterPro" id="IPR052337">
    <property type="entry name" value="SAT4-like"/>
</dbReference>
<evidence type="ECO:0000256" key="2">
    <source>
        <dbReference type="ARBA" id="ARBA00022692"/>
    </source>
</evidence>
<evidence type="ECO:0000256" key="6">
    <source>
        <dbReference type="SAM" id="Phobius"/>
    </source>
</evidence>
<evidence type="ECO:0000313" key="9">
    <source>
        <dbReference type="Proteomes" id="UP001556367"/>
    </source>
</evidence>
<feature type="transmembrane region" description="Helical" evidence="6">
    <location>
        <begin position="170"/>
        <end position="189"/>
    </location>
</feature>
<keyword evidence="4 6" id="KW-0472">Membrane</keyword>
<evidence type="ECO:0000256" key="4">
    <source>
        <dbReference type="ARBA" id="ARBA00023136"/>
    </source>
</evidence>
<comment type="caution">
    <text evidence="8">The sequence shown here is derived from an EMBL/GenBank/DDBJ whole genome shotgun (WGS) entry which is preliminary data.</text>
</comment>
<keyword evidence="3 6" id="KW-1133">Transmembrane helix</keyword>
<proteinExistence type="inferred from homology"/>
<sequence length="317" mass="34610">MIITAVRLIERARTRKFGLDDAFAGLSAVMLLVFVVGMFIHLGDPTKQSRTTKIALYYTLSELFYSVLWTTRLSILFSIVRIAPSRIMRRMLYGLAGLFFVCWGILFAQDFWVCEGEPSWKELPAPQCTLGTQVAIAQLITDVFADAALIAFPMKLLWNLRVSKGHRVRLLLTFSTSVITTIVSLVHAYYVLRVGGLEELIAAIVENSISLIVCNTAVIVTAIMRIVGMGGEDDSPGRKEMYVSTNGYNAPSASAALKTINLSSTSSIGGTKVEYGDTAKFGTIGRKSPSLWGGPDAGIHVQKEQLQVVSFPSSKGV</sequence>
<comment type="subcellular location">
    <subcellularLocation>
        <location evidence="1">Membrane</location>
        <topology evidence="1">Multi-pass membrane protein</topology>
    </subcellularLocation>
</comment>